<dbReference type="Proteomes" id="UP001208131">
    <property type="component" value="Unassembled WGS sequence"/>
</dbReference>
<evidence type="ECO:0008006" key="3">
    <source>
        <dbReference type="Google" id="ProtNLM"/>
    </source>
</evidence>
<evidence type="ECO:0000313" key="1">
    <source>
        <dbReference type="EMBL" id="MCU6706302.1"/>
    </source>
</evidence>
<accession>A0AAE3LKZ8</accession>
<dbReference type="InterPro" id="IPR035965">
    <property type="entry name" value="PAS-like_dom_sf"/>
</dbReference>
<protein>
    <recommendedName>
        <fullName evidence="3">PAS domain-containing protein</fullName>
    </recommendedName>
</protein>
<dbReference type="SUPFAM" id="SSF55785">
    <property type="entry name" value="PYP-like sensor domain (PAS domain)"/>
    <property type="match status" value="1"/>
</dbReference>
<evidence type="ECO:0000313" key="2">
    <source>
        <dbReference type="Proteomes" id="UP001208131"/>
    </source>
</evidence>
<comment type="caution">
    <text evidence="1">The sequence shown here is derived from an EMBL/GenBank/DDBJ whole genome shotgun (WGS) entry which is preliminary data.</text>
</comment>
<reference evidence="1 2" key="1">
    <citation type="journal article" date="2021" name="ISME Commun">
        <title>Automated analysis of genomic sequences facilitates high-throughput and comprehensive description of bacteria.</title>
        <authorList>
            <person name="Hitch T.C.A."/>
        </authorList>
    </citation>
    <scope>NUCLEOTIDE SEQUENCE [LARGE SCALE GENOMIC DNA]</scope>
    <source>
        <strain evidence="1 2">Sanger_31</strain>
    </source>
</reference>
<dbReference type="AlphaFoldDB" id="A0AAE3LKZ8"/>
<dbReference type="Gene3D" id="3.30.450.20">
    <property type="entry name" value="PAS domain"/>
    <property type="match status" value="1"/>
</dbReference>
<keyword evidence="2" id="KW-1185">Reference proteome</keyword>
<proteinExistence type="predicted"/>
<organism evidence="1 2">
    <name type="scientific">Hominimerdicola aceti</name>
    <dbReference type="NCBI Taxonomy" id="2981726"/>
    <lineage>
        <taxon>Bacteria</taxon>
        <taxon>Bacillati</taxon>
        <taxon>Bacillota</taxon>
        <taxon>Clostridia</taxon>
        <taxon>Eubacteriales</taxon>
        <taxon>Oscillospiraceae</taxon>
        <taxon>Hominimerdicola</taxon>
    </lineage>
</organism>
<name>A0AAE3LKZ8_9FIRM</name>
<dbReference type="RefSeq" id="WP_267301458.1">
    <property type="nucleotide sequence ID" value="NZ_JAOQJZ010000010.1"/>
</dbReference>
<dbReference type="EMBL" id="JAOQJZ010000010">
    <property type="protein sequence ID" value="MCU6706302.1"/>
    <property type="molecule type" value="Genomic_DNA"/>
</dbReference>
<gene>
    <name evidence="1" type="ORF">OCV57_10265</name>
</gene>
<sequence>MGFYEKCSIMDEMPLAYCVIELVFDEDGHGVDFIFRYCNKEMAVVEGVPVEEMLNRSFYEVFRNGDRKWLVSYADVALNGTKHTLKDFSPEIGKDLTIYCYQPEPSFCACVLLPE</sequence>